<dbReference type="GO" id="GO:0016616">
    <property type="term" value="F:oxidoreductase activity, acting on the CH-OH group of donors, NAD or NADP as acceptor"/>
    <property type="evidence" value="ECO:0007669"/>
    <property type="project" value="TreeGrafter"/>
</dbReference>
<keyword evidence="2" id="KW-1185">Reference proteome</keyword>
<sequence length="254" mass="27683">MTGKVYFISGGNRGVGYEFVKQLSSNPENTVLASARDVSKATELRKLADTQGNVKIVTLDVGDKASIDALDSQLKSVAKDGIDVMISNAGIAESLALAIDTSQQVYEKHYRINTLGPISLTKVLYPYLEQRETRHLIYISSIAASIGAQLPFTTNAYGQSKAALNYSVKEISFELGSENFVAIALHPGQVNSDMGKASVVAATEFNPATMELFKDIKLLEPEESVKLQLENVILKLGKEQNGKFLDFRGQELVF</sequence>
<evidence type="ECO:0000313" key="1">
    <source>
        <dbReference type="EMBL" id="ODQ58286.1"/>
    </source>
</evidence>
<dbReference type="InterPro" id="IPR002347">
    <property type="entry name" value="SDR_fam"/>
</dbReference>
<evidence type="ECO:0008006" key="3">
    <source>
        <dbReference type="Google" id="ProtNLM"/>
    </source>
</evidence>
<protein>
    <recommendedName>
        <fullName evidence="3">NAD(P)-binding protein</fullName>
    </recommendedName>
</protein>
<dbReference type="PANTHER" id="PTHR45458">
    <property type="entry name" value="SHORT-CHAIN DEHYDROGENASE/REDUCTASE SDR"/>
    <property type="match status" value="1"/>
</dbReference>
<dbReference type="OrthoDB" id="3979708at2759"/>
<evidence type="ECO:0000313" key="2">
    <source>
        <dbReference type="Proteomes" id="UP000094112"/>
    </source>
</evidence>
<dbReference type="PRINTS" id="PR00081">
    <property type="entry name" value="GDHRDH"/>
</dbReference>
<dbReference type="InterPro" id="IPR036291">
    <property type="entry name" value="NAD(P)-bd_dom_sf"/>
</dbReference>
<dbReference type="InterPro" id="IPR052184">
    <property type="entry name" value="SDR_enzymes"/>
</dbReference>
<organism evidence="1 2">
    <name type="scientific">Wickerhamomyces anomalus (strain ATCC 58044 / CBS 1984 / NCYC 433 / NRRL Y-366-8)</name>
    <name type="common">Yeast</name>
    <name type="synonym">Hansenula anomala</name>
    <dbReference type="NCBI Taxonomy" id="683960"/>
    <lineage>
        <taxon>Eukaryota</taxon>
        <taxon>Fungi</taxon>
        <taxon>Dikarya</taxon>
        <taxon>Ascomycota</taxon>
        <taxon>Saccharomycotina</taxon>
        <taxon>Saccharomycetes</taxon>
        <taxon>Phaffomycetales</taxon>
        <taxon>Wickerhamomycetaceae</taxon>
        <taxon>Wickerhamomyces</taxon>
    </lineage>
</organism>
<gene>
    <name evidence="1" type="ORF">WICANDRAFT_70223</name>
</gene>
<dbReference type="Gene3D" id="3.40.50.720">
    <property type="entry name" value="NAD(P)-binding Rossmann-like Domain"/>
    <property type="match status" value="1"/>
</dbReference>
<dbReference type="Pfam" id="PF00106">
    <property type="entry name" value="adh_short"/>
    <property type="match status" value="1"/>
</dbReference>
<accession>A0A1E3NYN5</accession>
<dbReference type="PANTHER" id="PTHR45458:SF3">
    <property type="entry name" value="CHAIN DEHYDROGENASE (ATSC), PUTATIVE-RELATED"/>
    <property type="match status" value="1"/>
</dbReference>
<reference evidence="1 2" key="1">
    <citation type="journal article" date="2016" name="Proc. Natl. Acad. Sci. U.S.A.">
        <title>Comparative genomics of biotechnologically important yeasts.</title>
        <authorList>
            <person name="Riley R."/>
            <person name="Haridas S."/>
            <person name="Wolfe K.H."/>
            <person name="Lopes M.R."/>
            <person name="Hittinger C.T."/>
            <person name="Goeker M."/>
            <person name="Salamov A.A."/>
            <person name="Wisecaver J.H."/>
            <person name="Long T.M."/>
            <person name="Calvey C.H."/>
            <person name="Aerts A.L."/>
            <person name="Barry K.W."/>
            <person name="Choi C."/>
            <person name="Clum A."/>
            <person name="Coughlan A.Y."/>
            <person name="Deshpande S."/>
            <person name="Douglass A.P."/>
            <person name="Hanson S.J."/>
            <person name="Klenk H.-P."/>
            <person name="LaButti K.M."/>
            <person name="Lapidus A."/>
            <person name="Lindquist E.A."/>
            <person name="Lipzen A.M."/>
            <person name="Meier-Kolthoff J.P."/>
            <person name="Ohm R.A."/>
            <person name="Otillar R.P."/>
            <person name="Pangilinan J.L."/>
            <person name="Peng Y."/>
            <person name="Rokas A."/>
            <person name="Rosa C.A."/>
            <person name="Scheuner C."/>
            <person name="Sibirny A.A."/>
            <person name="Slot J.C."/>
            <person name="Stielow J.B."/>
            <person name="Sun H."/>
            <person name="Kurtzman C.P."/>
            <person name="Blackwell M."/>
            <person name="Grigoriev I.V."/>
            <person name="Jeffries T.W."/>
        </authorList>
    </citation>
    <scope>NUCLEOTIDE SEQUENCE [LARGE SCALE GENOMIC DNA]</scope>
    <source>
        <strain evidence="2">ATCC 58044 / CBS 1984 / NCYC 433 / NRRL Y-366-8</strain>
    </source>
</reference>
<dbReference type="SUPFAM" id="SSF51735">
    <property type="entry name" value="NAD(P)-binding Rossmann-fold domains"/>
    <property type="match status" value="1"/>
</dbReference>
<proteinExistence type="predicted"/>
<dbReference type="EMBL" id="KV454212">
    <property type="protein sequence ID" value="ODQ58286.1"/>
    <property type="molecule type" value="Genomic_DNA"/>
</dbReference>
<name>A0A1E3NYN5_WICAA</name>
<dbReference type="CDD" id="cd05325">
    <property type="entry name" value="carb_red_sniffer_like_SDR_c"/>
    <property type="match status" value="1"/>
</dbReference>
<dbReference type="Proteomes" id="UP000094112">
    <property type="component" value="Unassembled WGS sequence"/>
</dbReference>
<dbReference type="AlphaFoldDB" id="A0A1E3NYN5"/>
<dbReference type="RefSeq" id="XP_019037493.1">
    <property type="nucleotide sequence ID" value="XM_019184196.1"/>
</dbReference>
<dbReference type="GeneID" id="30201442"/>